<evidence type="ECO:0000313" key="6">
    <source>
        <dbReference type="Proteomes" id="UP000257039"/>
    </source>
</evidence>
<evidence type="ECO:0000313" key="5">
    <source>
        <dbReference type="EMBL" id="RDH45386.1"/>
    </source>
</evidence>
<accession>A0A4P9VQS4</accession>
<feature type="domain" description="Imelysin-like" evidence="4">
    <location>
        <begin position="41"/>
        <end position="322"/>
    </location>
</feature>
<dbReference type="Proteomes" id="UP000257039">
    <property type="component" value="Unassembled WGS sequence"/>
</dbReference>
<evidence type="ECO:0000256" key="2">
    <source>
        <dbReference type="ARBA" id="ARBA00022729"/>
    </source>
</evidence>
<feature type="signal peptide" evidence="3">
    <location>
        <begin position="1"/>
        <end position="30"/>
    </location>
</feature>
<comment type="caution">
    <text evidence="5">The sequence shown here is derived from an EMBL/GenBank/DDBJ whole genome shotgun (WGS) entry which is preliminary data.</text>
</comment>
<dbReference type="InterPro" id="IPR038352">
    <property type="entry name" value="Imelysin_sf"/>
</dbReference>
<evidence type="ECO:0000259" key="4">
    <source>
        <dbReference type="Pfam" id="PF09375"/>
    </source>
</evidence>
<dbReference type="Gene3D" id="1.20.1420.20">
    <property type="entry name" value="M75 peptidase, HXXE motif"/>
    <property type="match status" value="1"/>
</dbReference>
<organism evidence="5 6">
    <name type="scientific">Zooshikella ganghwensis</name>
    <dbReference type="NCBI Taxonomy" id="202772"/>
    <lineage>
        <taxon>Bacteria</taxon>
        <taxon>Pseudomonadati</taxon>
        <taxon>Pseudomonadota</taxon>
        <taxon>Gammaproteobacteria</taxon>
        <taxon>Oceanospirillales</taxon>
        <taxon>Zooshikellaceae</taxon>
        <taxon>Zooshikella</taxon>
    </lineage>
</organism>
<evidence type="ECO:0000256" key="3">
    <source>
        <dbReference type="SAM" id="SignalP"/>
    </source>
</evidence>
<dbReference type="InterPro" id="IPR018976">
    <property type="entry name" value="Imelysin-like"/>
</dbReference>
<evidence type="ECO:0000256" key="1">
    <source>
        <dbReference type="ARBA" id="ARBA00004196"/>
    </source>
</evidence>
<name>A0A4P9VQS4_9GAMM</name>
<dbReference type="Pfam" id="PF09375">
    <property type="entry name" value="Peptidase_M75"/>
    <property type="match status" value="1"/>
</dbReference>
<dbReference type="CDD" id="cd14659">
    <property type="entry name" value="Imelysin-like_IPPA"/>
    <property type="match status" value="1"/>
</dbReference>
<dbReference type="RefSeq" id="WP_094788357.1">
    <property type="nucleotide sequence ID" value="NZ_JAEVHG010000001.1"/>
</dbReference>
<gene>
    <name evidence="5" type="ORF">B9G39_19105</name>
</gene>
<feature type="chain" id="PRO_5020554065" description="Imelysin-like domain-containing protein" evidence="3">
    <location>
        <begin position="31"/>
        <end position="348"/>
    </location>
</feature>
<dbReference type="InterPro" id="IPR034984">
    <property type="entry name" value="Imelysin-like_IPPA"/>
</dbReference>
<dbReference type="AlphaFoldDB" id="A0A4P9VQS4"/>
<keyword evidence="2 3" id="KW-0732">Signal</keyword>
<dbReference type="GO" id="GO:0030313">
    <property type="term" value="C:cell envelope"/>
    <property type="evidence" value="ECO:0007669"/>
    <property type="project" value="UniProtKB-SubCell"/>
</dbReference>
<keyword evidence="6" id="KW-1185">Reference proteome</keyword>
<dbReference type="EMBL" id="NDXW01000001">
    <property type="protein sequence ID" value="RDH45386.1"/>
    <property type="molecule type" value="Genomic_DNA"/>
</dbReference>
<comment type="subcellular location">
    <subcellularLocation>
        <location evidence="1">Cell envelope</location>
    </subcellularLocation>
</comment>
<proteinExistence type="predicted"/>
<sequence length="348" mass="39890">MKYLHFNHYRRIYSKCLLISCILIASPLRANTDSLTKLIETTYANLTAHAETLHQSSQQLCKSPATQQPAHLVTSQQAWRDVMGAWIKADIINFGLVVDENIAWRFQFWPDKKNLVKRKVEQFLQQHSDAITEQQVAQSSVILQGLSSAEYLLFDQNSPAVADNNQRCQLLVAITKVLVKNSRYLQKQWNKQPLSIKNQHDYLALVSNALASYLEKTYKKWSLAVLKENPYFAESWRSQHSNENVQQSLMTANSWYQQLILPYLNDTKAKQVLAKSLSTNFQQTITQFKALPTSLFKMLQTIKQQEKQSAVNQLQTATQQLRSLKKQVTVDLPQALDVLIGFNTNDGD</sequence>
<reference evidence="5 6" key="1">
    <citation type="submission" date="2017-04" db="EMBL/GenBank/DDBJ databases">
        <title>Draft genome sequence of Zooshikella ganghwensis VG4 isolated from Red Sea sediments.</title>
        <authorList>
            <person name="Rehman Z."/>
            <person name="Alam I."/>
            <person name="Kamau A."/>
            <person name="Bajic V."/>
            <person name="Leiknes T."/>
        </authorList>
    </citation>
    <scope>NUCLEOTIDE SEQUENCE [LARGE SCALE GENOMIC DNA]</scope>
    <source>
        <strain evidence="5 6">VG4</strain>
    </source>
</reference>
<protein>
    <recommendedName>
        <fullName evidence="4">Imelysin-like domain-containing protein</fullName>
    </recommendedName>
</protein>